<dbReference type="PANTHER" id="PTHR43706:SF50">
    <property type="entry name" value="NADH DEHYDROGENASE (UBIQUINONE)-RELATED"/>
    <property type="match status" value="1"/>
</dbReference>
<evidence type="ECO:0000256" key="1">
    <source>
        <dbReference type="ARBA" id="ARBA00004137"/>
    </source>
</evidence>
<dbReference type="AlphaFoldDB" id="A0A2T6ZXF1"/>
<dbReference type="OrthoDB" id="5376590at2759"/>
<dbReference type="PROSITE" id="PS00018">
    <property type="entry name" value="EF_HAND_1"/>
    <property type="match status" value="1"/>
</dbReference>
<dbReference type="GO" id="GO:0005509">
    <property type="term" value="F:calcium ion binding"/>
    <property type="evidence" value="ECO:0007669"/>
    <property type="project" value="InterPro"/>
</dbReference>
<dbReference type="SUPFAM" id="SSF51905">
    <property type="entry name" value="FAD/NAD(P)-binding domain"/>
    <property type="match status" value="2"/>
</dbReference>
<dbReference type="EMBL" id="NESQ01000071">
    <property type="protein sequence ID" value="PUU80187.1"/>
    <property type="molecule type" value="Genomic_DNA"/>
</dbReference>
<keyword evidence="6" id="KW-0809">Transit peptide</keyword>
<dbReference type="Gene3D" id="3.50.50.100">
    <property type="match status" value="2"/>
</dbReference>
<keyword evidence="11" id="KW-1185">Reference proteome</keyword>
<gene>
    <name evidence="10" type="ORF">B9Z19DRAFT_1079967</name>
</gene>
<dbReference type="FunFam" id="3.50.50.100:FF:000005">
    <property type="entry name" value="NADH-ubiquinone oxidoreductase 64 kDa subunit"/>
    <property type="match status" value="1"/>
</dbReference>
<evidence type="ECO:0000256" key="6">
    <source>
        <dbReference type="ARBA" id="ARBA00022946"/>
    </source>
</evidence>
<evidence type="ECO:0000256" key="8">
    <source>
        <dbReference type="ARBA" id="ARBA00023027"/>
    </source>
</evidence>
<comment type="subcellular location">
    <subcellularLocation>
        <location evidence="1">Mitochondrion inner membrane</location>
        <topology evidence="1">Peripheral membrane protein</topology>
        <orientation evidence="1">Intermembrane side</orientation>
    </subcellularLocation>
</comment>
<dbReference type="GO" id="GO:0005743">
    <property type="term" value="C:mitochondrial inner membrane"/>
    <property type="evidence" value="ECO:0007669"/>
    <property type="project" value="UniProtKB-SubCell"/>
</dbReference>
<dbReference type="InterPro" id="IPR002048">
    <property type="entry name" value="EF_hand_dom"/>
</dbReference>
<protein>
    <recommendedName>
        <fullName evidence="9">EF-hand domain-containing protein</fullName>
    </recommendedName>
</protein>
<dbReference type="InterPro" id="IPR045024">
    <property type="entry name" value="NDH-2"/>
</dbReference>
<evidence type="ECO:0000256" key="7">
    <source>
        <dbReference type="ARBA" id="ARBA00023002"/>
    </source>
</evidence>
<dbReference type="Pfam" id="PF07992">
    <property type="entry name" value="Pyr_redox_2"/>
    <property type="match status" value="1"/>
</dbReference>
<dbReference type="Proteomes" id="UP000244722">
    <property type="component" value="Unassembled WGS sequence"/>
</dbReference>
<keyword evidence="8" id="KW-0520">NAD</keyword>
<evidence type="ECO:0000256" key="5">
    <source>
        <dbReference type="ARBA" id="ARBA00022837"/>
    </source>
</evidence>
<comment type="caution">
    <text evidence="10">The sequence shown here is derived from an EMBL/GenBank/DDBJ whole genome shotgun (WGS) entry which is preliminary data.</text>
</comment>
<dbReference type="STRING" id="42251.A0A2T6ZXF1"/>
<dbReference type="SMART" id="SM00054">
    <property type="entry name" value="EFh"/>
    <property type="match status" value="1"/>
</dbReference>
<feature type="domain" description="EF-hand" evidence="9">
    <location>
        <begin position="378"/>
        <end position="413"/>
    </location>
</feature>
<keyword evidence="3" id="KW-0285">Flavoprotein</keyword>
<proteinExistence type="inferred from homology"/>
<accession>A0A2T6ZXF1</accession>
<dbReference type="GO" id="GO:0003954">
    <property type="term" value="F:NADH dehydrogenase activity"/>
    <property type="evidence" value="ECO:0007669"/>
    <property type="project" value="InterPro"/>
</dbReference>
<keyword evidence="4" id="KW-0274">FAD</keyword>
<evidence type="ECO:0000256" key="2">
    <source>
        <dbReference type="ARBA" id="ARBA00005272"/>
    </source>
</evidence>
<dbReference type="PROSITE" id="PS50222">
    <property type="entry name" value="EF_HAND_2"/>
    <property type="match status" value="1"/>
</dbReference>
<reference evidence="10 11" key="1">
    <citation type="submission" date="2017-04" db="EMBL/GenBank/DDBJ databases">
        <title>Draft genome sequence of Tuber borchii Vittad., a whitish edible truffle.</title>
        <authorList>
            <consortium name="DOE Joint Genome Institute"/>
            <person name="Murat C."/>
            <person name="Kuo A."/>
            <person name="Barry K.W."/>
            <person name="Clum A."/>
            <person name="Dockter R.B."/>
            <person name="Fauchery L."/>
            <person name="Iotti M."/>
            <person name="Kohler A."/>
            <person name="Labutti K."/>
            <person name="Lindquist E.A."/>
            <person name="Lipzen A."/>
            <person name="Ohm R.A."/>
            <person name="Wang M."/>
            <person name="Grigoriev I.V."/>
            <person name="Zambonelli A."/>
            <person name="Martin F.M."/>
        </authorList>
    </citation>
    <scope>NUCLEOTIDE SEQUENCE [LARGE SCALE GENOMIC DNA]</scope>
    <source>
        <strain evidence="10 11">Tbo3840</strain>
    </source>
</reference>
<name>A0A2T6ZXF1_TUBBO</name>
<dbReference type="Pfam" id="PF22366">
    <property type="entry name" value="NDH2_C"/>
    <property type="match status" value="1"/>
</dbReference>
<evidence type="ECO:0000256" key="4">
    <source>
        <dbReference type="ARBA" id="ARBA00022827"/>
    </source>
</evidence>
<dbReference type="InterPro" id="IPR036188">
    <property type="entry name" value="FAD/NAD-bd_sf"/>
</dbReference>
<comment type="similarity">
    <text evidence="2">Belongs to the NADH dehydrogenase family.</text>
</comment>
<sequence length="531" mass="59782">MLKQRDKPKLVILGCGWGSVALLKNLNPDNYHITVVSPSNYFLYTPLLPSATVGTLELRSLVEPIRRITSKVKGHFLKANAEEVDFSAKLVEVSQTLPTGEERRFYLPYDKLVIGVGSKTRTHGVEGLEYVEFLKNVTDARKIRSKVIECFERACLPSTTDEERRKLLSFVICGGGPTGVEFAAELFDMLNEDLTLMYPKILRNEVSVHVVQSRSHILNTYDEALSRYAEERFARDQVDVLTNARVSKIEKDKVIFTQKDGGDGKIVTKELPFGMCLWSTGVAQTDFAERIAGQLELQRNKHALETDSHLRLLGTPLGDVYAIGDCSTVQNNIASHITEFLKQIAWEKGANPETLALDFGMWRNVATRVRKRFPQATDHLRRLDRLFEEYDVDKSGTLDFQELKELLGQIDSKLTSLPATAQRAHQQGQYLARKFNKLAQAAPGLAMNNVTDGDVDEAVYKGFEYKHFGSLAYIGNAAVFDLNGMSIGGGLIFVYLWRSVYFAQSVSIRTRMLLAMDWGKRALFGRDLMNF</sequence>
<dbReference type="Pfam" id="PF00036">
    <property type="entry name" value="EF-hand_1"/>
    <property type="match status" value="1"/>
</dbReference>
<dbReference type="SUPFAM" id="SSF47473">
    <property type="entry name" value="EF-hand"/>
    <property type="match status" value="1"/>
</dbReference>
<dbReference type="InterPro" id="IPR023753">
    <property type="entry name" value="FAD/NAD-binding_dom"/>
</dbReference>
<dbReference type="InterPro" id="IPR054585">
    <property type="entry name" value="NDH2-like_C"/>
</dbReference>
<evidence type="ECO:0000313" key="10">
    <source>
        <dbReference type="EMBL" id="PUU80187.1"/>
    </source>
</evidence>
<dbReference type="PANTHER" id="PTHR43706">
    <property type="entry name" value="NADH DEHYDROGENASE"/>
    <property type="match status" value="1"/>
</dbReference>
<dbReference type="InterPro" id="IPR018247">
    <property type="entry name" value="EF_Hand_1_Ca_BS"/>
</dbReference>
<evidence type="ECO:0000256" key="3">
    <source>
        <dbReference type="ARBA" id="ARBA00022630"/>
    </source>
</evidence>
<organism evidence="10 11">
    <name type="scientific">Tuber borchii</name>
    <name type="common">White truffle</name>
    <dbReference type="NCBI Taxonomy" id="42251"/>
    <lineage>
        <taxon>Eukaryota</taxon>
        <taxon>Fungi</taxon>
        <taxon>Dikarya</taxon>
        <taxon>Ascomycota</taxon>
        <taxon>Pezizomycotina</taxon>
        <taxon>Pezizomycetes</taxon>
        <taxon>Pezizales</taxon>
        <taxon>Tuberaceae</taxon>
        <taxon>Tuber</taxon>
    </lineage>
</organism>
<dbReference type="InterPro" id="IPR011992">
    <property type="entry name" value="EF-hand-dom_pair"/>
</dbReference>
<keyword evidence="7" id="KW-0560">Oxidoreductase</keyword>
<keyword evidence="5" id="KW-0106">Calcium</keyword>
<evidence type="ECO:0000313" key="11">
    <source>
        <dbReference type="Proteomes" id="UP000244722"/>
    </source>
</evidence>
<evidence type="ECO:0000259" key="9">
    <source>
        <dbReference type="PROSITE" id="PS50222"/>
    </source>
</evidence>